<dbReference type="KEGG" id="anp:FK178_09780"/>
<dbReference type="InterPro" id="IPR023346">
    <property type="entry name" value="Lysozyme-like_dom_sf"/>
</dbReference>
<feature type="domain" description="Core-binding (CB)" evidence="4">
    <location>
        <begin position="117"/>
        <end position="214"/>
    </location>
</feature>
<keyword evidence="6" id="KW-1185">Reference proteome</keyword>
<dbReference type="PROSITE" id="PS51900">
    <property type="entry name" value="CB"/>
    <property type="match status" value="1"/>
</dbReference>
<evidence type="ECO:0000313" key="6">
    <source>
        <dbReference type="Proteomes" id="UP000321954"/>
    </source>
</evidence>
<reference evidence="5 6" key="1">
    <citation type="submission" date="2019-08" db="EMBL/GenBank/DDBJ databases">
        <title>Antarcticibacterium arcticum sp. nov., a bacterium isolated from marine sediment of the Canadian Beaufort Sea.</title>
        <authorList>
            <person name="Lee Y.M."/>
            <person name="Baek K."/>
            <person name="Lee D.-H."/>
            <person name="Shin S.C."/>
            <person name="Jin Y.K."/>
            <person name="Park Y."/>
        </authorList>
    </citation>
    <scope>NUCLEOTIDE SEQUENCE [LARGE SCALE GENOMIC DNA]</scope>
    <source>
        <strain evidence="5 6">PAMC 28998</strain>
    </source>
</reference>
<keyword evidence="1" id="KW-0229">DNA integration</keyword>
<dbReference type="RefSeq" id="WP_146834231.1">
    <property type="nucleotide sequence ID" value="NZ_CP042476.1"/>
</dbReference>
<gene>
    <name evidence="5" type="ORF">FK178_09780</name>
</gene>
<dbReference type="SUPFAM" id="SSF56349">
    <property type="entry name" value="DNA breaking-rejoining enzymes"/>
    <property type="match status" value="1"/>
</dbReference>
<name>A0A5B8YLA5_9FLAO</name>
<dbReference type="Gene3D" id="1.10.530.10">
    <property type="match status" value="1"/>
</dbReference>
<proteinExistence type="predicted"/>
<evidence type="ECO:0000256" key="3">
    <source>
        <dbReference type="PROSITE-ProRule" id="PRU01248"/>
    </source>
</evidence>
<keyword evidence="2 3" id="KW-0238">DNA-binding</keyword>
<dbReference type="InterPro" id="IPR044068">
    <property type="entry name" value="CB"/>
</dbReference>
<dbReference type="EMBL" id="CP042476">
    <property type="protein sequence ID" value="QED37998.1"/>
    <property type="molecule type" value="Genomic_DNA"/>
</dbReference>
<organism evidence="5 6">
    <name type="scientific">Antarcticibacterium arcticum</name>
    <dbReference type="NCBI Taxonomy" id="2585771"/>
    <lineage>
        <taxon>Bacteria</taxon>
        <taxon>Pseudomonadati</taxon>
        <taxon>Bacteroidota</taxon>
        <taxon>Flavobacteriia</taxon>
        <taxon>Flavobacteriales</taxon>
        <taxon>Flavobacteriaceae</taxon>
        <taxon>Antarcticibacterium</taxon>
    </lineage>
</organism>
<evidence type="ECO:0000256" key="2">
    <source>
        <dbReference type="ARBA" id="ARBA00023125"/>
    </source>
</evidence>
<evidence type="ECO:0000259" key="4">
    <source>
        <dbReference type="PROSITE" id="PS51900"/>
    </source>
</evidence>
<evidence type="ECO:0000313" key="5">
    <source>
        <dbReference type="EMBL" id="QED37998.1"/>
    </source>
</evidence>
<dbReference type="Proteomes" id="UP000321954">
    <property type="component" value="Chromosome"/>
</dbReference>
<sequence length="495" mass="57944">MKLEVKISSGPTNGPISFTINMAKRQYSDPKLYIPKVKGKPTVAPGKRWYVWFLWRNPETDKLDIKIKFSKGINQYQTVKERTQIGKSLVKAYTIALEKGWNPVDKSISKKKKESQNKIYTLRSGLNYALELKTRNIKESTRIDYEYRVSVFIHWAEKESKAGLELDKFTLTDFYDFMDYLELEYINKKTKQRLSNTSIGNTKRIISSLFTELKNRRLIEHNFIKDIPTIKSKPIKNRPFTFNELQDIRKYLEVHDPYMISFLSFMIYPLLRPREICRLKIEDLNTRDWILGVETKTENRSYSRIIEKMKPAIEAMQIEGLPGGYSLFTPVDKPGVWETTREDSRASYFSSRFSFTDSNKKNPYDYEKNPEKLTNLLYCCRYGNGNEASGDGWKFRGRGIFQLTWKSNYDAYYEFLKEKNIEWTYEGPESLSGEMHSVLSAMWYFQSKVLSSVDITSTTSSDKVTAKINKYTDQGSYDGRDALFQKTKTNINDCN</sequence>
<dbReference type="Gene3D" id="1.10.150.130">
    <property type="match status" value="1"/>
</dbReference>
<dbReference type="InterPro" id="IPR010998">
    <property type="entry name" value="Integrase_recombinase_N"/>
</dbReference>
<dbReference type="OrthoDB" id="9806835at2"/>
<dbReference type="InterPro" id="IPR011010">
    <property type="entry name" value="DNA_brk_join_enz"/>
</dbReference>
<dbReference type="SUPFAM" id="SSF53955">
    <property type="entry name" value="Lysozyme-like"/>
    <property type="match status" value="1"/>
</dbReference>
<dbReference type="AlphaFoldDB" id="A0A5B8YLA5"/>
<evidence type="ECO:0000256" key="1">
    <source>
        <dbReference type="ARBA" id="ARBA00022908"/>
    </source>
</evidence>
<dbReference type="GO" id="GO:0003677">
    <property type="term" value="F:DNA binding"/>
    <property type="evidence" value="ECO:0007669"/>
    <property type="project" value="UniProtKB-UniRule"/>
</dbReference>
<protein>
    <recommendedName>
        <fullName evidence="4">Core-binding (CB) domain-containing protein</fullName>
    </recommendedName>
</protein>
<dbReference type="GO" id="GO:0015074">
    <property type="term" value="P:DNA integration"/>
    <property type="evidence" value="ECO:0007669"/>
    <property type="project" value="UniProtKB-KW"/>
</dbReference>
<accession>A0A5B8YLA5</accession>